<keyword evidence="12" id="KW-1185">Reference proteome</keyword>
<dbReference type="GO" id="GO:0017025">
    <property type="term" value="F:TBP-class protein binding"/>
    <property type="evidence" value="ECO:0007669"/>
    <property type="project" value="InterPro"/>
</dbReference>
<evidence type="ECO:0000256" key="6">
    <source>
        <dbReference type="ARBA" id="ARBA00023015"/>
    </source>
</evidence>
<evidence type="ECO:0000313" key="11">
    <source>
        <dbReference type="EMBL" id="GFY64637.1"/>
    </source>
</evidence>
<dbReference type="GO" id="GO:0001006">
    <property type="term" value="F:RNA polymerase III type 3 promoter sequence-specific DNA binding"/>
    <property type="evidence" value="ECO:0007669"/>
    <property type="project" value="TreeGrafter"/>
</dbReference>
<dbReference type="EMBL" id="BMAV01015337">
    <property type="protein sequence ID" value="GFY64637.1"/>
    <property type="molecule type" value="Genomic_DNA"/>
</dbReference>
<keyword evidence="6" id="KW-0805">Transcription regulation</keyword>
<dbReference type="PANTHER" id="PTHR11618">
    <property type="entry name" value="TRANSCRIPTION INITIATION FACTOR IIB-RELATED"/>
    <property type="match status" value="1"/>
</dbReference>
<comment type="similarity">
    <text evidence="2">Belongs to the TFIIB family.</text>
</comment>
<feature type="domain" description="TFIIB-type" evidence="10">
    <location>
        <begin position="94"/>
        <end position="125"/>
    </location>
</feature>
<dbReference type="PROSITE" id="PS51134">
    <property type="entry name" value="ZF_TFIIB"/>
    <property type="match status" value="1"/>
</dbReference>
<dbReference type="AlphaFoldDB" id="A0A8X6Y5I7"/>
<dbReference type="GO" id="GO:0005634">
    <property type="term" value="C:nucleus"/>
    <property type="evidence" value="ECO:0007669"/>
    <property type="project" value="UniProtKB-SubCell"/>
</dbReference>
<evidence type="ECO:0000256" key="3">
    <source>
        <dbReference type="ARBA" id="ARBA00022723"/>
    </source>
</evidence>
<dbReference type="Pfam" id="PF00382">
    <property type="entry name" value="TFIIB"/>
    <property type="match status" value="1"/>
</dbReference>
<evidence type="ECO:0000259" key="10">
    <source>
        <dbReference type="PROSITE" id="PS51134"/>
    </source>
</evidence>
<keyword evidence="4 9" id="KW-0863">Zinc-finger</keyword>
<organism evidence="11 12">
    <name type="scientific">Trichonephila inaurata madagascariensis</name>
    <dbReference type="NCBI Taxonomy" id="2747483"/>
    <lineage>
        <taxon>Eukaryota</taxon>
        <taxon>Metazoa</taxon>
        <taxon>Ecdysozoa</taxon>
        <taxon>Arthropoda</taxon>
        <taxon>Chelicerata</taxon>
        <taxon>Arachnida</taxon>
        <taxon>Araneae</taxon>
        <taxon>Araneomorphae</taxon>
        <taxon>Entelegynae</taxon>
        <taxon>Araneoidea</taxon>
        <taxon>Nephilidae</taxon>
        <taxon>Trichonephila</taxon>
        <taxon>Trichonephila inaurata</taxon>
    </lineage>
</organism>
<dbReference type="PANTHER" id="PTHR11618:SF4">
    <property type="entry name" value="TRANSCRIPTION FACTOR IIIB 90 KDA SUBUNIT"/>
    <property type="match status" value="1"/>
</dbReference>
<evidence type="ECO:0000256" key="2">
    <source>
        <dbReference type="ARBA" id="ARBA00010857"/>
    </source>
</evidence>
<evidence type="ECO:0000313" key="12">
    <source>
        <dbReference type="Proteomes" id="UP000886998"/>
    </source>
</evidence>
<accession>A0A8X6Y5I7</accession>
<dbReference type="GO" id="GO:0097550">
    <property type="term" value="C:transcription preinitiation complex"/>
    <property type="evidence" value="ECO:0007669"/>
    <property type="project" value="TreeGrafter"/>
</dbReference>
<keyword evidence="8" id="KW-0539">Nucleus</keyword>
<keyword evidence="5" id="KW-0862">Zinc</keyword>
<sequence>MLRNTGGGRVLGVVILAVVVLLEVLAVFCVMLCCEFPAISEAIFSLSPANLLVVSKLKFLNSKLAFFVVCLEIKTIRKDWFFTKHFKLTTQEMSGVQCNKCGSTDIDTDSPCGNVVCIACGNVLEDSGIVSEVQFVQDSRGASRAVGQLVSFDDGISYGLGHGYGPGRESRAITLQNARQNIQNLASKLQLKPPAVDTALSYYKLALNKHLTKGRKSAHVIAACVYMVCRTDGTSRILFS</sequence>
<evidence type="ECO:0000256" key="8">
    <source>
        <dbReference type="ARBA" id="ARBA00023242"/>
    </source>
</evidence>
<gene>
    <name evidence="11" type="primary">Brf1</name>
    <name evidence="11" type="ORF">TNIN_279801</name>
</gene>
<dbReference type="InterPro" id="IPR013150">
    <property type="entry name" value="TFIIB_cyclin"/>
</dbReference>
<dbReference type="GO" id="GO:0000995">
    <property type="term" value="F:RNA polymerase III general transcription initiation factor activity"/>
    <property type="evidence" value="ECO:0007669"/>
    <property type="project" value="TreeGrafter"/>
</dbReference>
<evidence type="ECO:0000256" key="7">
    <source>
        <dbReference type="ARBA" id="ARBA00023163"/>
    </source>
</evidence>
<dbReference type="SUPFAM" id="SSF47954">
    <property type="entry name" value="Cyclin-like"/>
    <property type="match status" value="1"/>
</dbReference>
<dbReference type="Pfam" id="PF08271">
    <property type="entry name" value="Zn_Ribbon_TF"/>
    <property type="match status" value="1"/>
</dbReference>
<dbReference type="InterPro" id="IPR013137">
    <property type="entry name" value="Znf_TFIIB"/>
</dbReference>
<evidence type="ECO:0000256" key="5">
    <source>
        <dbReference type="ARBA" id="ARBA00022833"/>
    </source>
</evidence>
<protein>
    <submittedName>
        <fullName evidence="11">Transcription factor IIIB 90 kDa subunit</fullName>
    </submittedName>
</protein>
<name>A0A8X6Y5I7_9ARAC</name>
<evidence type="ECO:0000256" key="9">
    <source>
        <dbReference type="PROSITE-ProRule" id="PRU00469"/>
    </source>
</evidence>
<evidence type="ECO:0000256" key="1">
    <source>
        <dbReference type="ARBA" id="ARBA00004123"/>
    </source>
</evidence>
<keyword evidence="7" id="KW-0804">Transcription</keyword>
<comment type="caution">
    <text evidence="11">The sequence shown here is derived from an EMBL/GenBank/DDBJ whole genome shotgun (WGS) entry which is preliminary data.</text>
</comment>
<dbReference type="InterPro" id="IPR000812">
    <property type="entry name" value="TFIIB"/>
</dbReference>
<proteinExistence type="inferred from homology"/>
<dbReference type="SUPFAM" id="SSF57783">
    <property type="entry name" value="Zinc beta-ribbon"/>
    <property type="match status" value="1"/>
</dbReference>
<dbReference type="GO" id="GO:0070897">
    <property type="term" value="P:transcription preinitiation complex assembly"/>
    <property type="evidence" value="ECO:0007669"/>
    <property type="project" value="InterPro"/>
</dbReference>
<comment type="subcellular location">
    <subcellularLocation>
        <location evidence="1">Nucleus</location>
    </subcellularLocation>
</comment>
<dbReference type="OrthoDB" id="511529at2759"/>
<dbReference type="Proteomes" id="UP000886998">
    <property type="component" value="Unassembled WGS sequence"/>
</dbReference>
<evidence type="ECO:0000256" key="4">
    <source>
        <dbReference type="ARBA" id="ARBA00022771"/>
    </source>
</evidence>
<dbReference type="GO" id="GO:0008270">
    <property type="term" value="F:zinc ion binding"/>
    <property type="evidence" value="ECO:0007669"/>
    <property type="project" value="UniProtKB-KW"/>
</dbReference>
<dbReference type="InterPro" id="IPR036915">
    <property type="entry name" value="Cyclin-like_sf"/>
</dbReference>
<dbReference type="Gene3D" id="1.10.472.170">
    <property type="match status" value="1"/>
</dbReference>
<reference evidence="11" key="1">
    <citation type="submission" date="2020-08" db="EMBL/GenBank/DDBJ databases">
        <title>Multicomponent nature underlies the extraordinary mechanical properties of spider dragline silk.</title>
        <authorList>
            <person name="Kono N."/>
            <person name="Nakamura H."/>
            <person name="Mori M."/>
            <person name="Yoshida Y."/>
            <person name="Ohtoshi R."/>
            <person name="Malay A.D."/>
            <person name="Moran D.A.P."/>
            <person name="Tomita M."/>
            <person name="Numata K."/>
            <person name="Arakawa K."/>
        </authorList>
    </citation>
    <scope>NUCLEOTIDE SEQUENCE</scope>
</reference>
<keyword evidence="3" id="KW-0479">Metal-binding</keyword>
<dbReference type="GO" id="GO:0000126">
    <property type="term" value="C:transcription factor TFIIIB complex"/>
    <property type="evidence" value="ECO:0007669"/>
    <property type="project" value="TreeGrafter"/>
</dbReference>